<evidence type="ECO:0000256" key="2">
    <source>
        <dbReference type="ARBA" id="ARBA00022475"/>
    </source>
</evidence>
<keyword evidence="3" id="KW-0433">Leucine-rich repeat</keyword>
<feature type="domain" description="Disease resistance R13L4/SHOC-2-like LRR" evidence="8">
    <location>
        <begin position="267"/>
        <end position="384"/>
    </location>
</feature>
<dbReference type="SUPFAM" id="SSF52058">
    <property type="entry name" value="L domain-like"/>
    <property type="match status" value="1"/>
</dbReference>
<evidence type="ECO:0000256" key="1">
    <source>
        <dbReference type="ARBA" id="ARBA00004236"/>
    </source>
</evidence>
<feature type="signal peptide" evidence="7">
    <location>
        <begin position="1"/>
        <end position="27"/>
    </location>
</feature>
<dbReference type="InterPro" id="IPR032675">
    <property type="entry name" value="LRR_dom_sf"/>
</dbReference>
<evidence type="ECO:0000259" key="8">
    <source>
        <dbReference type="Pfam" id="PF23598"/>
    </source>
</evidence>
<dbReference type="PANTHER" id="PTHR47988">
    <property type="entry name" value="SOMATIC EMBRYOGENESIS RECEPTOR KINASE 1"/>
    <property type="match status" value="1"/>
</dbReference>
<sequence length="432" mass="47759">MATPNYFLRFVMVGVLILAITVPSALGITIYENAVCGDGTNVFRLASTGTTNQECDDEIADDITKCHEKITDCLNASVNGNAANDCVEGAFVREYCPYTCGYLALSEDRSDICSDNRSRIVLKCISGTQGNFKWIKTGYCVDMICNKQRSDYEEGVKKAIETLEDGKPINTRAQQLMIDNRICDNSVNFAEIYGMYSLAVSLFILGIASKKPEACGGYESHDPCVWRGVYCISNKVIGIDLEGAGNPDRCATCQKEACRLTGTLPPQIEYLTNIKELNLGGNKIRGSIPPEIGKMTSLAALDLDRNEMTGSLPLALFELKQLYHLDLDTNCFNGPISNDLHKLEHLKVLSLHDNQFKGTIPSALTQLSKLSTLFLDCNQHLVGYFSRAFCTRHSNLEYFFADRKNIENKQNCGVKVTCVPVSYCKNKICTPP</sequence>
<dbReference type="AlphaFoldDB" id="A0A7S1BGZ6"/>
<evidence type="ECO:0000256" key="3">
    <source>
        <dbReference type="ARBA" id="ARBA00022614"/>
    </source>
</evidence>
<evidence type="ECO:0000256" key="6">
    <source>
        <dbReference type="ARBA" id="ARBA00023136"/>
    </source>
</evidence>
<proteinExistence type="predicted"/>
<dbReference type="EMBL" id="HBFR01019822">
    <property type="protein sequence ID" value="CAD8887085.1"/>
    <property type="molecule type" value="Transcribed_RNA"/>
</dbReference>
<evidence type="ECO:0000256" key="5">
    <source>
        <dbReference type="ARBA" id="ARBA00022737"/>
    </source>
</evidence>
<keyword evidence="2" id="KW-1003">Cell membrane</keyword>
<comment type="subcellular location">
    <subcellularLocation>
        <location evidence="1">Cell membrane</location>
    </subcellularLocation>
</comment>
<dbReference type="FunFam" id="3.80.10.10:FF:000299">
    <property type="entry name" value="Piriformospora indica-insensitive protein 2"/>
    <property type="match status" value="1"/>
</dbReference>
<dbReference type="InterPro" id="IPR055414">
    <property type="entry name" value="LRR_R13L4/SHOC2-like"/>
</dbReference>
<feature type="chain" id="PRO_5031230493" description="Disease resistance R13L4/SHOC-2-like LRR domain-containing protein" evidence="7">
    <location>
        <begin position="28"/>
        <end position="432"/>
    </location>
</feature>
<protein>
    <recommendedName>
        <fullName evidence="8">Disease resistance R13L4/SHOC-2-like LRR domain-containing protein</fullName>
    </recommendedName>
</protein>
<gene>
    <name evidence="9" type="ORF">CHYS00102_LOCUS14283</name>
</gene>
<keyword evidence="4 7" id="KW-0732">Signal</keyword>
<evidence type="ECO:0000313" key="9">
    <source>
        <dbReference type="EMBL" id="CAD8887085.1"/>
    </source>
</evidence>
<keyword evidence="5" id="KW-0677">Repeat</keyword>
<reference evidence="9" key="1">
    <citation type="submission" date="2021-01" db="EMBL/GenBank/DDBJ databases">
        <authorList>
            <person name="Corre E."/>
            <person name="Pelletier E."/>
            <person name="Niang G."/>
            <person name="Scheremetjew M."/>
            <person name="Finn R."/>
            <person name="Kale V."/>
            <person name="Holt S."/>
            <person name="Cochrane G."/>
            <person name="Meng A."/>
            <person name="Brown T."/>
            <person name="Cohen L."/>
        </authorList>
    </citation>
    <scope>NUCLEOTIDE SEQUENCE</scope>
    <source>
        <strain evidence="9">308</strain>
    </source>
</reference>
<organism evidence="9">
    <name type="scientific">Corethron hystrix</name>
    <dbReference type="NCBI Taxonomy" id="216773"/>
    <lineage>
        <taxon>Eukaryota</taxon>
        <taxon>Sar</taxon>
        <taxon>Stramenopiles</taxon>
        <taxon>Ochrophyta</taxon>
        <taxon>Bacillariophyta</taxon>
        <taxon>Coscinodiscophyceae</taxon>
        <taxon>Corethrophycidae</taxon>
        <taxon>Corethrales</taxon>
        <taxon>Corethraceae</taxon>
        <taxon>Corethron</taxon>
    </lineage>
</organism>
<accession>A0A7S1BGZ6</accession>
<dbReference type="Pfam" id="PF23598">
    <property type="entry name" value="LRR_14"/>
    <property type="match status" value="1"/>
</dbReference>
<dbReference type="GO" id="GO:0005886">
    <property type="term" value="C:plasma membrane"/>
    <property type="evidence" value="ECO:0007669"/>
    <property type="project" value="UniProtKB-SubCell"/>
</dbReference>
<evidence type="ECO:0000256" key="4">
    <source>
        <dbReference type="ARBA" id="ARBA00022729"/>
    </source>
</evidence>
<evidence type="ECO:0000256" key="7">
    <source>
        <dbReference type="SAM" id="SignalP"/>
    </source>
</evidence>
<keyword evidence="6" id="KW-0472">Membrane</keyword>
<name>A0A7S1BGZ6_9STRA</name>
<dbReference type="Gene3D" id="3.80.10.10">
    <property type="entry name" value="Ribonuclease Inhibitor"/>
    <property type="match status" value="1"/>
</dbReference>